<feature type="transmembrane region" description="Helical" evidence="8">
    <location>
        <begin position="234"/>
        <end position="253"/>
    </location>
</feature>
<evidence type="ECO:0000313" key="9">
    <source>
        <dbReference type="EMBL" id="SHH67192.1"/>
    </source>
</evidence>
<evidence type="ECO:0000256" key="7">
    <source>
        <dbReference type="ARBA" id="ARBA00023136"/>
    </source>
</evidence>
<dbReference type="EMBL" id="FQXM01000009">
    <property type="protein sequence ID" value="SHH67192.1"/>
    <property type="molecule type" value="Genomic_DNA"/>
</dbReference>
<accession>A0A1M5UW31</accession>
<evidence type="ECO:0000256" key="8">
    <source>
        <dbReference type="SAM" id="Phobius"/>
    </source>
</evidence>
<feature type="transmembrane region" description="Helical" evidence="8">
    <location>
        <begin position="129"/>
        <end position="151"/>
    </location>
</feature>
<evidence type="ECO:0000256" key="5">
    <source>
        <dbReference type="ARBA" id="ARBA00022692"/>
    </source>
</evidence>
<keyword evidence="7 8" id="KW-0472">Membrane</keyword>
<dbReference type="AlphaFoldDB" id="A0A1M5UW31"/>
<evidence type="ECO:0000256" key="4">
    <source>
        <dbReference type="ARBA" id="ARBA00022475"/>
    </source>
</evidence>
<protein>
    <submittedName>
        <fullName evidence="9">Uncharacterized protein</fullName>
    </submittedName>
</protein>
<keyword evidence="4" id="KW-1003">Cell membrane</keyword>
<dbReference type="InterPro" id="IPR004776">
    <property type="entry name" value="Mem_transp_PIN-like"/>
</dbReference>
<reference evidence="9 10" key="1">
    <citation type="submission" date="2016-11" db="EMBL/GenBank/DDBJ databases">
        <authorList>
            <person name="Jaros S."/>
            <person name="Januszkiewicz K."/>
            <person name="Wedrychowicz H."/>
        </authorList>
    </citation>
    <scope>NUCLEOTIDE SEQUENCE [LARGE SCALE GENOMIC DNA]</scope>
    <source>
        <strain evidence="9 10">DSM 8605</strain>
    </source>
</reference>
<evidence type="ECO:0000256" key="6">
    <source>
        <dbReference type="ARBA" id="ARBA00022989"/>
    </source>
</evidence>
<evidence type="ECO:0000256" key="1">
    <source>
        <dbReference type="ARBA" id="ARBA00004651"/>
    </source>
</evidence>
<comment type="similarity">
    <text evidence="2">Belongs to the auxin efflux carrier (TC 2.A.69) family.</text>
</comment>
<feature type="transmembrane region" description="Helical" evidence="8">
    <location>
        <begin position="200"/>
        <end position="222"/>
    </location>
</feature>
<feature type="transmembrane region" description="Helical" evidence="8">
    <location>
        <begin position="172"/>
        <end position="194"/>
    </location>
</feature>
<keyword evidence="6 8" id="KW-1133">Transmembrane helix</keyword>
<dbReference type="OrthoDB" id="9794315at2"/>
<gene>
    <name evidence="9" type="ORF">SAMN02745207_01942</name>
</gene>
<dbReference type="Gene3D" id="1.20.1530.20">
    <property type="match status" value="1"/>
</dbReference>
<feature type="transmembrane region" description="Helical" evidence="8">
    <location>
        <begin position="286"/>
        <end position="309"/>
    </location>
</feature>
<organism evidence="9 10">
    <name type="scientific">Clostridium grantii DSM 8605</name>
    <dbReference type="NCBI Taxonomy" id="1121316"/>
    <lineage>
        <taxon>Bacteria</taxon>
        <taxon>Bacillati</taxon>
        <taxon>Bacillota</taxon>
        <taxon>Clostridia</taxon>
        <taxon>Eubacteriales</taxon>
        <taxon>Clostridiaceae</taxon>
        <taxon>Clostridium</taxon>
    </lineage>
</organism>
<sequence>MLENFIFSISIAMPIFFVMCIGYFLKRKEVINEEFIKTANFIIFNVALPIKLFNDVSKTSFGEYFDAKFIAFTMVGTITSVLIIWIIASLFIKDKTQVGAFIHGSFRGNFLYIGLTLMENITGSIGIKAPLIIAIIIPLYNILAIIILTYTDQSRSSKISFKDTILSIGKNPLIKAILLGIIFSLTGLELPMIATRTMSYFGSLVTPLALITIGASFNFMNISRNLKPAIIASIIKLFFMPVIVVFFTMAMNFSNEDVLLIYLLFGVPSATVSYIMTAAMNGDKDLAANIIMITTILSTISMTIFIFVFKTIGII</sequence>
<comment type="subcellular location">
    <subcellularLocation>
        <location evidence="1">Cell membrane</location>
        <topology evidence="1">Multi-pass membrane protein</topology>
    </subcellularLocation>
</comment>
<evidence type="ECO:0000256" key="3">
    <source>
        <dbReference type="ARBA" id="ARBA00022448"/>
    </source>
</evidence>
<name>A0A1M5UW31_9CLOT</name>
<keyword evidence="10" id="KW-1185">Reference proteome</keyword>
<keyword evidence="5 8" id="KW-0812">Transmembrane</keyword>
<feature type="transmembrane region" description="Helical" evidence="8">
    <location>
        <begin position="37"/>
        <end position="54"/>
    </location>
</feature>
<dbReference type="Proteomes" id="UP000184447">
    <property type="component" value="Unassembled WGS sequence"/>
</dbReference>
<dbReference type="STRING" id="1121316.SAMN02745207_01942"/>
<proteinExistence type="inferred from homology"/>
<evidence type="ECO:0000313" key="10">
    <source>
        <dbReference type="Proteomes" id="UP000184447"/>
    </source>
</evidence>
<dbReference type="GO" id="GO:0055085">
    <property type="term" value="P:transmembrane transport"/>
    <property type="evidence" value="ECO:0007669"/>
    <property type="project" value="InterPro"/>
</dbReference>
<evidence type="ECO:0000256" key="2">
    <source>
        <dbReference type="ARBA" id="ARBA00010145"/>
    </source>
</evidence>
<dbReference type="PANTHER" id="PTHR36838:SF4">
    <property type="entry name" value="AUXIN EFFLUX CARRIER FAMILY PROTEIN"/>
    <property type="match status" value="1"/>
</dbReference>
<dbReference type="InterPro" id="IPR038770">
    <property type="entry name" value="Na+/solute_symporter_sf"/>
</dbReference>
<dbReference type="GO" id="GO:0005886">
    <property type="term" value="C:plasma membrane"/>
    <property type="evidence" value="ECO:0007669"/>
    <property type="project" value="UniProtKB-SubCell"/>
</dbReference>
<dbReference type="Pfam" id="PF03547">
    <property type="entry name" value="Mem_trans"/>
    <property type="match status" value="1"/>
</dbReference>
<feature type="transmembrane region" description="Helical" evidence="8">
    <location>
        <begin position="6"/>
        <end position="25"/>
    </location>
</feature>
<dbReference type="PANTHER" id="PTHR36838">
    <property type="entry name" value="AUXIN EFFLUX CARRIER FAMILY PROTEIN"/>
    <property type="match status" value="1"/>
</dbReference>
<feature type="transmembrane region" description="Helical" evidence="8">
    <location>
        <begin position="69"/>
        <end position="91"/>
    </location>
</feature>
<feature type="transmembrane region" description="Helical" evidence="8">
    <location>
        <begin position="259"/>
        <end position="279"/>
    </location>
</feature>
<dbReference type="RefSeq" id="WP_073338240.1">
    <property type="nucleotide sequence ID" value="NZ_FQXM01000009.1"/>
</dbReference>
<keyword evidence="3" id="KW-0813">Transport</keyword>